<proteinExistence type="predicted"/>
<dbReference type="EMBL" id="JBJUIK010000011">
    <property type="protein sequence ID" value="KAL3513599.1"/>
    <property type="molecule type" value="Genomic_DNA"/>
</dbReference>
<organism evidence="1 2">
    <name type="scientific">Cinchona calisaya</name>
    <dbReference type="NCBI Taxonomy" id="153742"/>
    <lineage>
        <taxon>Eukaryota</taxon>
        <taxon>Viridiplantae</taxon>
        <taxon>Streptophyta</taxon>
        <taxon>Embryophyta</taxon>
        <taxon>Tracheophyta</taxon>
        <taxon>Spermatophyta</taxon>
        <taxon>Magnoliopsida</taxon>
        <taxon>eudicotyledons</taxon>
        <taxon>Gunneridae</taxon>
        <taxon>Pentapetalae</taxon>
        <taxon>asterids</taxon>
        <taxon>lamiids</taxon>
        <taxon>Gentianales</taxon>
        <taxon>Rubiaceae</taxon>
        <taxon>Cinchonoideae</taxon>
        <taxon>Cinchoneae</taxon>
        <taxon>Cinchona</taxon>
    </lineage>
</organism>
<dbReference type="Proteomes" id="UP001630127">
    <property type="component" value="Unassembled WGS sequence"/>
</dbReference>
<accession>A0ABD2Z277</accession>
<sequence length="444" mass="50069">MSAVFGWYGPLIDLSKASSHVGDYVQLLVFVHKSTPVQYKLSKQGSSAAGGRGGELIRMDVQVGDDTRRYFPVSIWQKQFSSKIVAGDIILLQNVKVARFRDVVEARTQQCSSVQSLVHSKELLVSKGIDEIMKDCRIGITAKNKLHKVIDWVQRAGLASCDVESNSNQSNKQLFINWKMHEEVQYKDCLSLMQVKHLPDASKATFHASVGEIFLPITWRHVPESEVEKMFISRRICMLGDKNFVDDLICNGCQLCGIPLPSDFGSQIEQNNFPLYCERSQNGLHSVSMIYRPFMLYVWDDSQCIPLLVANKAAELLFGNITAEKVYSGYEREKQRRNISASVVYDPNQSCERTKNNLNVAKCCISDSPLSSIDGKRRQKLHQVCGKPNQYLIWIILLKMLLKQGKNSPLKFSIKVNLSIDSQTGRYEMLSVSMPPSCKKSSPV</sequence>
<protein>
    <submittedName>
        <fullName evidence="1">Uncharacterized protein</fullName>
    </submittedName>
</protein>
<name>A0ABD2Z277_9GENT</name>
<keyword evidence="2" id="KW-1185">Reference proteome</keyword>
<dbReference type="PANTHER" id="PTHR38542">
    <property type="entry name" value="OS04G0450500 PROTEIN"/>
    <property type="match status" value="1"/>
</dbReference>
<dbReference type="PANTHER" id="PTHR38542:SF2">
    <property type="entry name" value="REPLICATION FACTOR A C-TERMINAL DOMAIN-CONTAINING PROTEIN"/>
    <property type="match status" value="1"/>
</dbReference>
<dbReference type="AlphaFoldDB" id="A0ABD2Z277"/>
<evidence type="ECO:0000313" key="2">
    <source>
        <dbReference type="Proteomes" id="UP001630127"/>
    </source>
</evidence>
<reference evidence="1 2" key="1">
    <citation type="submission" date="2024-11" db="EMBL/GenBank/DDBJ databases">
        <title>A near-complete genome assembly of Cinchona calisaya.</title>
        <authorList>
            <person name="Lian D.C."/>
            <person name="Zhao X.W."/>
            <person name="Wei L."/>
        </authorList>
    </citation>
    <scope>NUCLEOTIDE SEQUENCE [LARGE SCALE GENOMIC DNA]</scope>
    <source>
        <tissue evidence="1">Nenye</tissue>
    </source>
</reference>
<comment type="caution">
    <text evidence="1">The sequence shown here is derived from an EMBL/GenBank/DDBJ whole genome shotgun (WGS) entry which is preliminary data.</text>
</comment>
<gene>
    <name evidence="1" type="ORF">ACH5RR_026316</name>
</gene>
<evidence type="ECO:0000313" key="1">
    <source>
        <dbReference type="EMBL" id="KAL3513599.1"/>
    </source>
</evidence>